<dbReference type="AlphaFoldDB" id="A0A0Q9YUB3"/>
<reference evidence="1" key="1">
    <citation type="submission" date="2015-09" db="EMBL/GenBank/DDBJ databases">
        <title>Draft Genome Sequences of Two Novel Amoeba-resistant Intranuclear Bacteria, Candidatus Berkiella cookevillensis and Candidatus Berkiella aquae.</title>
        <authorList>
            <person name="Mehari Y.T."/>
            <person name="Arivett B.A."/>
            <person name="Farone A.L."/>
            <person name="Gunderson J.H."/>
            <person name="Farone M.B."/>
        </authorList>
    </citation>
    <scope>NUCLEOTIDE SEQUENCE [LARGE SCALE GENOMIC DNA]</scope>
    <source>
        <strain evidence="1">CC99</strain>
    </source>
</reference>
<dbReference type="STRING" id="437022.CC99x_00713"/>
<dbReference type="Proteomes" id="UP000051494">
    <property type="component" value="Unassembled WGS sequence"/>
</dbReference>
<sequence length="324" mass="37293">MLQRQKIIDIFKQYKTAHLYCADPGAYAVLSVLYHLLKAHGIEVCFYCDGWAATHSEITFSDPCQIKFDIIAMQDILVLGSQLDFGLTYGYLQKSLTVSMATVFIFDHWKNYLEHFTDNLSQSILMPNYVFFPDQLCQDEFEERVRGLGLTKICFEAVITGHLAIEHKMEHLSEIPETALRQLKEKYKIDAQKLVLILLDPENTQESFGFTLEKNLTAMYEQLSCLLDEQIMVLIKPHPRQDLRLFSKIMSKVWNDTNVPYHLVDETDPLEILILISQEVWGITTMGLVLAKRMGKPIKSFQICRNAFGALQSNSHIEPHVVLE</sequence>
<accession>A0A0Q9YUB3</accession>
<gene>
    <name evidence="2" type="ORF">CC99x_002125</name>
    <name evidence="1" type="ORF">CC99x_00713</name>
</gene>
<protein>
    <submittedName>
        <fullName evidence="2">Alpha-2,8-polysialyltransferase family protein</fullName>
    </submittedName>
</protein>
<comment type="caution">
    <text evidence="1">The sequence shown here is derived from an EMBL/GenBank/DDBJ whole genome shotgun (WGS) entry which is preliminary data.</text>
</comment>
<evidence type="ECO:0000313" key="1">
    <source>
        <dbReference type="EMBL" id="KRG19699.1"/>
    </source>
</evidence>
<keyword evidence="3" id="KW-1185">Reference proteome</keyword>
<organism evidence="1">
    <name type="scientific">Candidatus Berkiella cookevillensis</name>
    <dbReference type="NCBI Taxonomy" id="437022"/>
    <lineage>
        <taxon>Bacteria</taxon>
        <taxon>Pseudomonadati</taxon>
        <taxon>Pseudomonadota</taxon>
        <taxon>Gammaproteobacteria</taxon>
        <taxon>Candidatus Berkiellales</taxon>
        <taxon>Candidatus Berkiellaceae</taxon>
        <taxon>Candidatus Berkiella</taxon>
    </lineage>
</organism>
<reference evidence="2" key="2">
    <citation type="journal article" date="2016" name="Genome Announc.">
        <title>Draft Genome Sequences of Two Novel Amoeba-Resistant Intranuclear Bacteria, 'Candidatus Berkiella cookevillensis' and 'Candidatus Berkiella aquae'.</title>
        <authorList>
            <person name="Mehari Y.T."/>
            <person name="Arivett B.A."/>
            <person name="Farone A.L."/>
            <person name="Gunderson J.H."/>
            <person name="Farone M.B."/>
        </authorList>
    </citation>
    <scope>NUCLEOTIDE SEQUENCE</scope>
    <source>
        <strain evidence="2">CC99</strain>
    </source>
</reference>
<reference evidence="2" key="3">
    <citation type="submission" date="2021-06" db="EMBL/GenBank/DDBJ databases">
        <title>Genomic Description and Analysis of Intracellular Bacteria, Candidatus Berkiella cookevillensis and Candidatus Berkiella aquae.</title>
        <authorList>
            <person name="Kidane D.T."/>
            <person name="Mehari Y.T."/>
            <person name="Rice F.C."/>
            <person name="Arivett B.A."/>
            <person name="Farone A.L."/>
            <person name="Berk S.G."/>
            <person name="Farone M.B."/>
        </authorList>
    </citation>
    <scope>NUCLEOTIDE SEQUENCE</scope>
    <source>
        <strain evidence="2">CC99</strain>
    </source>
</reference>
<evidence type="ECO:0000313" key="2">
    <source>
        <dbReference type="EMBL" id="MCS5707696.1"/>
    </source>
</evidence>
<evidence type="ECO:0000313" key="3">
    <source>
        <dbReference type="Proteomes" id="UP000051494"/>
    </source>
</evidence>
<proteinExistence type="predicted"/>
<dbReference type="RefSeq" id="WP_057623713.1">
    <property type="nucleotide sequence ID" value="NZ_LKHV02000001.1"/>
</dbReference>
<dbReference type="OrthoDB" id="757934at2"/>
<dbReference type="EMBL" id="LKHV01000002">
    <property type="protein sequence ID" value="KRG19699.1"/>
    <property type="molecule type" value="Genomic_DNA"/>
</dbReference>
<name>A0A0Q9YUB3_9GAMM</name>
<dbReference type="EMBL" id="LKHV02000001">
    <property type="protein sequence ID" value="MCS5707696.1"/>
    <property type="molecule type" value="Genomic_DNA"/>
</dbReference>